<dbReference type="InterPro" id="IPR008333">
    <property type="entry name" value="Cbr1-like_FAD-bd_dom"/>
</dbReference>
<keyword evidence="7 14" id="KW-0274">FAD</keyword>
<evidence type="ECO:0000256" key="7">
    <source>
        <dbReference type="ARBA" id="ARBA00022827"/>
    </source>
</evidence>
<dbReference type="InterPro" id="IPR001709">
    <property type="entry name" value="Flavoprot_Pyr_Nucl_cyt_Rdtase"/>
</dbReference>
<dbReference type="AlphaFoldDB" id="W4KMG1"/>
<dbReference type="PANTHER" id="PTHR19370:SF171">
    <property type="entry name" value="NADH-CYTOCHROME B5 REDUCTASE 2"/>
    <property type="match status" value="1"/>
</dbReference>
<evidence type="ECO:0000256" key="3">
    <source>
        <dbReference type="ARBA" id="ARBA00006105"/>
    </source>
</evidence>
<dbReference type="GO" id="GO:0090524">
    <property type="term" value="F:cytochrome-b5 reductase activity, acting on NADH"/>
    <property type="evidence" value="ECO:0007669"/>
    <property type="project" value="UniProtKB-EC"/>
</dbReference>
<evidence type="ECO:0000256" key="10">
    <source>
        <dbReference type="ARBA" id="ARBA00023027"/>
    </source>
</evidence>
<dbReference type="Pfam" id="PF00970">
    <property type="entry name" value="FAD_binding_6"/>
    <property type="match status" value="1"/>
</dbReference>
<dbReference type="Proteomes" id="UP000030671">
    <property type="component" value="Unassembled WGS sequence"/>
</dbReference>
<feature type="binding site" evidence="14">
    <location>
        <position position="196"/>
    </location>
    <ligand>
        <name>FAD</name>
        <dbReference type="ChEBI" id="CHEBI:57692"/>
    </ligand>
</feature>
<evidence type="ECO:0000256" key="12">
    <source>
        <dbReference type="ARBA" id="ARBA00023136"/>
    </source>
</evidence>
<dbReference type="FunFam" id="2.40.30.10:FF:000069">
    <property type="entry name" value="NADH-cytochrome b5 reductase"/>
    <property type="match status" value="1"/>
</dbReference>
<dbReference type="STRING" id="747525.W4KMG1"/>
<dbReference type="HOGENOM" id="CLU_003827_9_1_1"/>
<keyword evidence="10 15" id="KW-0520">NAD</keyword>
<evidence type="ECO:0000256" key="1">
    <source>
        <dbReference type="ARBA" id="ARBA00001974"/>
    </source>
</evidence>
<dbReference type="CDD" id="cd06183">
    <property type="entry name" value="cyt_b5_reduct_like"/>
    <property type="match status" value="1"/>
</dbReference>
<feature type="binding site" evidence="14">
    <location>
        <position position="147"/>
    </location>
    <ligand>
        <name>FAD</name>
        <dbReference type="ChEBI" id="CHEBI:57692"/>
    </ligand>
</feature>
<dbReference type="InParanoid" id="W4KMG1"/>
<keyword evidence="6" id="KW-1000">Mitochondrion outer membrane</keyword>
<evidence type="ECO:0000256" key="15">
    <source>
        <dbReference type="RuleBase" id="RU361226"/>
    </source>
</evidence>
<gene>
    <name evidence="17" type="ORF">HETIRDRAFT_437452</name>
</gene>
<keyword evidence="8" id="KW-1133">Transmembrane helix</keyword>
<dbReference type="InterPro" id="IPR039261">
    <property type="entry name" value="FNR_nucleotide-bd"/>
</dbReference>
<evidence type="ECO:0000313" key="17">
    <source>
        <dbReference type="EMBL" id="ETW86565.1"/>
    </source>
</evidence>
<dbReference type="InterPro" id="IPR017927">
    <property type="entry name" value="FAD-bd_FR_type"/>
</dbReference>
<dbReference type="EMBL" id="KI925454">
    <property type="protein sequence ID" value="ETW86565.1"/>
    <property type="molecule type" value="Genomic_DNA"/>
</dbReference>
<dbReference type="GO" id="GO:0005741">
    <property type="term" value="C:mitochondrial outer membrane"/>
    <property type="evidence" value="ECO:0007669"/>
    <property type="project" value="UniProtKB-SubCell"/>
</dbReference>
<keyword evidence="9 15" id="KW-0560">Oxidoreductase</keyword>
<dbReference type="SUPFAM" id="SSF52343">
    <property type="entry name" value="Ferredoxin reductase-like, C-terminal NADP-linked domain"/>
    <property type="match status" value="1"/>
</dbReference>
<dbReference type="PRINTS" id="PR00406">
    <property type="entry name" value="CYTB5RDTASE"/>
</dbReference>
<evidence type="ECO:0000256" key="6">
    <source>
        <dbReference type="ARBA" id="ARBA00022787"/>
    </source>
</evidence>
<organism evidence="17 18">
    <name type="scientific">Heterobasidion irregulare (strain TC 32-1)</name>
    <dbReference type="NCBI Taxonomy" id="747525"/>
    <lineage>
        <taxon>Eukaryota</taxon>
        <taxon>Fungi</taxon>
        <taxon>Dikarya</taxon>
        <taxon>Basidiomycota</taxon>
        <taxon>Agaricomycotina</taxon>
        <taxon>Agaricomycetes</taxon>
        <taxon>Russulales</taxon>
        <taxon>Bondarzewiaceae</taxon>
        <taxon>Heterobasidion</taxon>
        <taxon>Heterobasidion annosum species complex</taxon>
    </lineage>
</organism>
<sequence length="327" mass="35269">MSFIRAATFARSAAAASRRYTTETAPKKAQSNLPLYLISAGTLGLGGYVFLNSTAPTPKKAQEKSPLDPQNFLDFKLKRVVPYNHNTATFVFELPNNEASLLPVASCLLVRASDPAALTDAKGRPVVRPYTPVSQPDAPGELALLVKKYDAGNASKHIHDLKVGDTLAIKGPIAKFPYKVNEFDEVALIGGGSGITPLYQILTYALADPSNKTKFKLVFANQTEADILLREEFDALRKAHPDTFDVLYAVDKPESGKAWTGHTGFLSKDVLKQHLAPPSLNDKVKVFVCGPPGQVAAIAGKKEGPKQGAVGGILKELGYTEDQVYKF</sequence>
<feature type="binding site" evidence="14">
    <location>
        <position position="129"/>
    </location>
    <ligand>
        <name>FAD</name>
        <dbReference type="ChEBI" id="CHEBI:57692"/>
    </ligand>
</feature>
<evidence type="ECO:0000256" key="5">
    <source>
        <dbReference type="ARBA" id="ARBA00022692"/>
    </source>
</evidence>
<dbReference type="InterPro" id="IPR001834">
    <property type="entry name" value="CBR-like"/>
</dbReference>
<evidence type="ECO:0000256" key="8">
    <source>
        <dbReference type="ARBA" id="ARBA00022989"/>
    </source>
</evidence>
<dbReference type="RefSeq" id="XP_009540573.1">
    <property type="nucleotide sequence ID" value="XM_009542278.1"/>
</dbReference>
<evidence type="ECO:0000256" key="11">
    <source>
        <dbReference type="ARBA" id="ARBA00023128"/>
    </source>
</evidence>
<keyword evidence="18" id="KW-1185">Reference proteome</keyword>
<dbReference type="SUPFAM" id="SSF63380">
    <property type="entry name" value="Riboflavin synthase domain-like"/>
    <property type="match status" value="1"/>
</dbReference>
<keyword evidence="12" id="KW-0472">Membrane</keyword>
<evidence type="ECO:0000259" key="16">
    <source>
        <dbReference type="PROSITE" id="PS51384"/>
    </source>
</evidence>
<proteinExistence type="inferred from homology"/>
<keyword evidence="11" id="KW-0496">Mitochondrion</keyword>
<dbReference type="eggNOG" id="KOG0534">
    <property type="taxonomic scope" value="Eukaryota"/>
</dbReference>
<feature type="binding site" evidence="14">
    <location>
        <position position="128"/>
    </location>
    <ligand>
        <name>FAD</name>
        <dbReference type="ChEBI" id="CHEBI:57692"/>
    </ligand>
</feature>
<feature type="domain" description="FAD-binding FR-type" evidence="16">
    <location>
        <begin position="70"/>
        <end position="179"/>
    </location>
</feature>
<feature type="binding site" evidence="14">
    <location>
        <position position="155"/>
    </location>
    <ligand>
        <name>FAD</name>
        <dbReference type="ChEBI" id="CHEBI:57692"/>
    </ligand>
</feature>
<evidence type="ECO:0000256" key="9">
    <source>
        <dbReference type="ARBA" id="ARBA00023002"/>
    </source>
</evidence>
<dbReference type="InterPro" id="IPR017938">
    <property type="entry name" value="Riboflavin_synthase-like_b-brl"/>
</dbReference>
<name>W4KMG1_HETIT</name>
<dbReference type="OrthoDB" id="432685at2759"/>
<comment type="subcellular location">
    <subcellularLocation>
        <location evidence="2">Mitochondrion outer membrane</location>
        <topology evidence="2">Single-pass membrane protein</topology>
    </subcellularLocation>
</comment>
<dbReference type="PROSITE" id="PS51384">
    <property type="entry name" value="FAD_FR"/>
    <property type="match status" value="1"/>
</dbReference>
<keyword evidence="5" id="KW-0812">Transmembrane</keyword>
<dbReference type="GeneID" id="20674951"/>
<dbReference type="Gene3D" id="3.40.50.80">
    <property type="entry name" value="Nucleotide-binding domain of ferredoxin-NADP reductase (FNR) module"/>
    <property type="match status" value="1"/>
</dbReference>
<dbReference type="EC" id="1.6.2.2" evidence="15"/>
<dbReference type="Pfam" id="PF00175">
    <property type="entry name" value="NAD_binding_1"/>
    <property type="match status" value="1"/>
</dbReference>
<comment type="cofactor">
    <cofactor evidence="1 14 15">
        <name>FAD</name>
        <dbReference type="ChEBI" id="CHEBI:57692"/>
    </cofactor>
</comment>
<feature type="binding site" evidence="14">
    <location>
        <position position="130"/>
    </location>
    <ligand>
        <name>FAD</name>
        <dbReference type="ChEBI" id="CHEBI:57692"/>
    </ligand>
</feature>
<protein>
    <recommendedName>
        <fullName evidence="15">NADH-cytochrome b5 reductase</fullName>
        <ecNumber evidence="15">1.6.2.2</ecNumber>
    </recommendedName>
</protein>
<dbReference type="InterPro" id="IPR001433">
    <property type="entry name" value="OxRdtase_FAD/NAD-bd"/>
</dbReference>
<evidence type="ECO:0000256" key="13">
    <source>
        <dbReference type="ARBA" id="ARBA00047682"/>
    </source>
</evidence>
<dbReference type="Gene3D" id="2.40.30.10">
    <property type="entry name" value="Translation factors"/>
    <property type="match status" value="1"/>
</dbReference>
<evidence type="ECO:0000256" key="2">
    <source>
        <dbReference type="ARBA" id="ARBA00004572"/>
    </source>
</evidence>
<reference evidence="17 18" key="1">
    <citation type="journal article" date="2012" name="New Phytol.">
        <title>Insight into trade-off between wood decay and parasitism from the genome of a fungal forest pathogen.</title>
        <authorList>
            <person name="Olson A."/>
            <person name="Aerts A."/>
            <person name="Asiegbu F."/>
            <person name="Belbahri L."/>
            <person name="Bouzid O."/>
            <person name="Broberg A."/>
            <person name="Canback B."/>
            <person name="Coutinho P.M."/>
            <person name="Cullen D."/>
            <person name="Dalman K."/>
            <person name="Deflorio G."/>
            <person name="van Diepen L.T."/>
            <person name="Dunand C."/>
            <person name="Duplessis S."/>
            <person name="Durling M."/>
            <person name="Gonthier P."/>
            <person name="Grimwood J."/>
            <person name="Fossdal C.G."/>
            <person name="Hansson D."/>
            <person name="Henrissat B."/>
            <person name="Hietala A."/>
            <person name="Himmelstrand K."/>
            <person name="Hoffmeister D."/>
            <person name="Hogberg N."/>
            <person name="James T.Y."/>
            <person name="Karlsson M."/>
            <person name="Kohler A."/>
            <person name="Kues U."/>
            <person name="Lee Y.H."/>
            <person name="Lin Y.C."/>
            <person name="Lind M."/>
            <person name="Lindquist E."/>
            <person name="Lombard V."/>
            <person name="Lucas S."/>
            <person name="Lunden K."/>
            <person name="Morin E."/>
            <person name="Murat C."/>
            <person name="Park J."/>
            <person name="Raffaello T."/>
            <person name="Rouze P."/>
            <person name="Salamov A."/>
            <person name="Schmutz J."/>
            <person name="Solheim H."/>
            <person name="Stahlberg J."/>
            <person name="Velez H."/>
            <person name="de Vries R.P."/>
            <person name="Wiebenga A."/>
            <person name="Woodward S."/>
            <person name="Yakovlev I."/>
            <person name="Garbelotto M."/>
            <person name="Martin F."/>
            <person name="Grigoriev I.V."/>
            <person name="Stenlid J."/>
        </authorList>
    </citation>
    <scope>NUCLEOTIDE SEQUENCE [LARGE SCALE GENOMIC DNA]</scope>
    <source>
        <strain evidence="17 18">TC 32-1</strain>
    </source>
</reference>
<feature type="binding site" evidence="14">
    <location>
        <position position="145"/>
    </location>
    <ligand>
        <name>FAD</name>
        <dbReference type="ChEBI" id="CHEBI:57692"/>
    </ligand>
</feature>
<dbReference type="PRINTS" id="PR00371">
    <property type="entry name" value="FPNCR"/>
</dbReference>
<keyword evidence="4 14" id="KW-0285">Flavoprotein</keyword>
<evidence type="ECO:0000313" key="18">
    <source>
        <dbReference type="Proteomes" id="UP000030671"/>
    </source>
</evidence>
<dbReference type="FunFam" id="3.40.50.80:FF:000009">
    <property type="entry name" value="NADH-cytochrome b5 reductase"/>
    <property type="match status" value="1"/>
</dbReference>
<comment type="catalytic activity">
    <reaction evidence="13 15">
        <text>2 Fe(III)-[cytochrome b5] + NADH = 2 Fe(II)-[cytochrome b5] + NAD(+) + H(+)</text>
        <dbReference type="Rhea" id="RHEA:46680"/>
        <dbReference type="Rhea" id="RHEA-COMP:10438"/>
        <dbReference type="Rhea" id="RHEA-COMP:10439"/>
        <dbReference type="ChEBI" id="CHEBI:15378"/>
        <dbReference type="ChEBI" id="CHEBI:29033"/>
        <dbReference type="ChEBI" id="CHEBI:29034"/>
        <dbReference type="ChEBI" id="CHEBI:57540"/>
        <dbReference type="ChEBI" id="CHEBI:57945"/>
        <dbReference type="EC" id="1.6.2.2"/>
    </reaction>
</comment>
<dbReference type="PANTHER" id="PTHR19370">
    <property type="entry name" value="NADH-CYTOCHROME B5 REDUCTASE"/>
    <property type="match status" value="1"/>
</dbReference>
<comment type="similarity">
    <text evidence="3 15">Belongs to the flavoprotein pyridine nucleotide cytochrome reductase family.</text>
</comment>
<evidence type="ECO:0000256" key="14">
    <source>
        <dbReference type="PIRSR" id="PIRSR601834-1"/>
    </source>
</evidence>
<dbReference type="KEGG" id="hir:HETIRDRAFT_437452"/>
<evidence type="ECO:0000256" key="4">
    <source>
        <dbReference type="ARBA" id="ARBA00022630"/>
    </source>
</evidence>
<accession>W4KMG1</accession>